<name>A0A6C0K9E0_9ZZZZ</name>
<evidence type="ECO:0000313" key="6">
    <source>
        <dbReference type="EMBL" id="QHU14672.1"/>
    </source>
</evidence>
<organism evidence="6">
    <name type="scientific">viral metagenome</name>
    <dbReference type="NCBI Taxonomy" id="1070528"/>
    <lineage>
        <taxon>unclassified sequences</taxon>
        <taxon>metagenomes</taxon>
        <taxon>organismal metagenomes</taxon>
    </lineage>
</organism>
<dbReference type="InterPro" id="IPR051620">
    <property type="entry name" value="ORF904-like_C"/>
</dbReference>
<feature type="domain" description="SF3 helicase" evidence="5">
    <location>
        <begin position="621"/>
        <end position="783"/>
    </location>
</feature>
<dbReference type="AlphaFoldDB" id="A0A6C0K9E0"/>
<protein>
    <recommendedName>
        <fullName evidence="5">SF3 helicase domain-containing protein</fullName>
    </recommendedName>
</protein>
<evidence type="ECO:0000256" key="2">
    <source>
        <dbReference type="ARBA" id="ARBA00022801"/>
    </source>
</evidence>
<keyword evidence="1" id="KW-0547">Nucleotide-binding</keyword>
<dbReference type="GO" id="GO:0016817">
    <property type="term" value="F:hydrolase activity, acting on acid anhydrides"/>
    <property type="evidence" value="ECO:0007669"/>
    <property type="project" value="InterPro"/>
</dbReference>
<reference evidence="6" key="1">
    <citation type="journal article" date="2020" name="Nature">
        <title>Giant virus diversity and host interactions through global metagenomics.</title>
        <authorList>
            <person name="Schulz F."/>
            <person name="Roux S."/>
            <person name="Paez-Espino D."/>
            <person name="Jungbluth S."/>
            <person name="Walsh D.A."/>
            <person name="Denef V.J."/>
            <person name="McMahon K.D."/>
            <person name="Konstantinidis K.T."/>
            <person name="Eloe-Fadrosh E.A."/>
            <person name="Kyrpides N.C."/>
            <person name="Woyke T."/>
        </authorList>
    </citation>
    <scope>NUCLEOTIDE SEQUENCE</scope>
    <source>
        <strain evidence="6">GVMAG-S-1102113-126</strain>
    </source>
</reference>
<dbReference type="EMBL" id="MN740845">
    <property type="protein sequence ID" value="QHU14672.1"/>
    <property type="molecule type" value="Genomic_DNA"/>
</dbReference>
<dbReference type="InterPro" id="IPR027417">
    <property type="entry name" value="P-loop_NTPase"/>
</dbReference>
<dbReference type="Pfam" id="PF08707">
    <property type="entry name" value="PriCT_2"/>
    <property type="match status" value="1"/>
</dbReference>
<evidence type="ECO:0000256" key="3">
    <source>
        <dbReference type="ARBA" id="ARBA00022840"/>
    </source>
</evidence>
<dbReference type="PANTHER" id="PTHR35372">
    <property type="entry name" value="ATP BINDING PROTEIN-RELATED"/>
    <property type="match status" value="1"/>
</dbReference>
<dbReference type="GO" id="GO:0005524">
    <property type="term" value="F:ATP binding"/>
    <property type="evidence" value="ECO:0007669"/>
    <property type="project" value="UniProtKB-KW"/>
</dbReference>
<accession>A0A6C0K9E0</accession>
<sequence>MDIVSQNEKAVSPPPRVETPPVVRTRYDFNHSTQKSAKDMLNMQGGYIVAKDITRSGGKSYDTINNVDLFIEWQERQPEDQKNFYEYIVKDSTVKLHLDIDDKTTRIPEERMEELKNILLDRVIEAITQDYGIIVTRQDFAILDSSAENITSKHYILTRGFAFENGKLFTAFCKRWLVPGGNTYVNSSPEFAEAFPKNGVLDEVPMKIGSGRCWRMPNCCKHSSPRMLTIETSHSVKDCLVTCFDGFVGKIENTEPKKEKSAAAKKKNSKGNIVAEKLASNEIIKKCLDNFVSIKDECGTIKHLMWLEDYNKWLAVGMRIKNAGAPLGFWIDWSSHSSKPAGAETFDTKWRSFHPDGTGVPEFINLMTSIDPEITSHVKNTSIEYMTQNTNDIVATMSHIWGNDHIYCNNMWWYLNRSIYIQDPSGKRLQSRIMKEWSPLLDKHIRELCKYLDDENPNASQELDTLIEEKNMNITRDALQRKMEKKYQTFKAVKEKTQSGMINNDFRAVETAFHSPLFEQERDSCKNILSFDNGVLDLKTFEFRQPKSCHFIQEEHEFTPTIINEFVTKSTGYDFYTEAQVKAMSKPNSEGFVSHPGMYEKHMQWKKEITDIIHQILPTKDVRDYLLRYYSTCLSGEVHGEFLHFQIGKGSNGKSKLAQVLALAFGDYCKTAHQGLLCGKTESSDSANASMMDLKGARMVIILEADDQKPMNTTRIKSMTGNDLQVARAPYGKTMVTFEPEWKIMCFCNSVPTISSEDGGIRRRFRVTPFETKFTTDMNDPLNKNHPHVVQADTTLNQKKIKRYRLPLMWILIDYYKEFVANGYKMPMNPTIKKWTDTYFDDNDLVKDWMETYFEKDPNNVPDHSNWVVTQVEVKELRTQEVTMAVGIHIAKLREKLESESKFGPMIKVLKLDNGEKYQNCWRGWRVRTETPECF</sequence>
<dbReference type="InterPro" id="IPR014818">
    <property type="entry name" value="Phage/plasmid_primase_P4_C"/>
</dbReference>
<evidence type="ECO:0000256" key="1">
    <source>
        <dbReference type="ARBA" id="ARBA00022741"/>
    </source>
</evidence>
<dbReference type="InterPro" id="IPR014819">
    <property type="entry name" value="PriCT_2"/>
</dbReference>
<evidence type="ECO:0000259" key="5">
    <source>
        <dbReference type="PROSITE" id="PS51206"/>
    </source>
</evidence>
<evidence type="ECO:0000256" key="4">
    <source>
        <dbReference type="SAM" id="MobiDB-lite"/>
    </source>
</evidence>
<dbReference type="PROSITE" id="PS51206">
    <property type="entry name" value="SF3_HELICASE_1"/>
    <property type="match status" value="1"/>
</dbReference>
<proteinExistence type="predicted"/>
<keyword evidence="2" id="KW-0378">Hydrolase</keyword>
<keyword evidence="3" id="KW-0067">ATP-binding</keyword>
<feature type="region of interest" description="Disordered" evidence="4">
    <location>
        <begin position="1"/>
        <end position="20"/>
    </location>
</feature>
<dbReference type="PANTHER" id="PTHR35372:SF2">
    <property type="entry name" value="SF3 HELICASE DOMAIN-CONTAINING PROTEIN"/>
    <property type="match status" value="1"/>
</dbReference>
<dbReference type="Gene3D" id="3.40.50.300">
    <property type="entry name" value="P-loop containing nucleotide triphosphate hydrolases"/>
    <property type="match status" value="1"/>
</dbReference>
<dbReference type="Pfam" id="PF08706">
    <property type="entry name" value="D5_N"/>
    <property type="match status" value="1"/>
</dbReference>
<dbReference type="InterPro" id="IPR014015">
    <property type="entry name" value="Helicase_SF3_DNA-vir"/>
</dbReference>